<keyword evidence="10" id="KW-0539">Nucleus</keyword>
<comment type="cofactor">
    <cofactor evidence="1">
        <name>Mn(2+)</name>
        <dbReference type="ChEBI" id="CHEBI:29035"/>
    </cofactor>
</comment>
<dbReference type="PANTHER" id="PTHR15822">
    <property type="entry name" value="TRAF AND TNF RECEPTOR-ASSOCIATED PROTEIN"/>
    <property type="match status" value="1"/>
</dbReference>
<name>A0ABV2ANF7_9EUKA</name>
<comment type="subcellular location">
    <subcellularLocation>
        <location evidence="3">Nucleus</location>
    </subcellularLocation>
</comment>
<keyword evidence="12" id="KW-1185">Reference proteome</keyword>
<gene>
    <name evidence="11" type="ORF">MHBO_002771</name>
</gene>
<keyword evidence="5" id="KW-0479">Metal-binding</keyword>
<evidence type="ECO:0000256" key="6">
    <source>
        <dbReference type="ARBA" id="ARBA00022763"/>
    </source>
</evidence>
<evidence type="ECO:0000313" key="11">
    <source>
        <dbReference type="EMBL" id="MES1921208.1"/>
    </source>
</evidence>
<protein>
    <submittedName>
        <fullName evidence="11">Uncharacterized protein</fullName>
    </submittedName>
</protein>
<keyword evidence="6" id="KW-0227">DNA damage</keyword>
<evidence type="ECO:0000256" key="3">
    <source>
        <dbReference type="ARBA" id="ARBA00004123"/>
    </source>
</evidence>
<evidence type="ECO:0000256" key="10">
    <source>
        <dbReference type="ARBA" id="ARBA00023242"/>
    </source>
</evidence>
<reference evidence="11 12" key="1">
    <citation type="journal article" date="2024" name="BMC Biol.">
        <title>Comparative genomics of Ascetosporea gives new insight into the evolutionary basis for animal parasitism in Rhizaria.</title>
        <authorList>
            <person name="Hiltunen Thoren M."/>
            <person name="Onut-Brannstrom I."/>
            <person name="Alfjorden A."/>
            <person name="Peckova H."/>
            <person name="Swords F."/>
            <person name="Hooper C."/>
            <person name="Holzer A.S."/>
            <person name="Bass D."/>
            <person name="Burki F."/>
        </authorList>
    </citation>
    <scope>NUCLEOTIDE SEQUENCE [LARGE SCALE GENOMIC DNA]</scope>
    <source>
        <strain evidence="11">20-A016</strain>
    </source>
</reference>
<evidence type="ECO:0000256" key="8">
    <source>
        <dbReference type="ARBA" id="ARBA00022842"/>
    </source>
</evidence>
<evidence type="ECO:0000256" key="5">
    <source>
        <dbReference type="ARBA" id="ARBA00022723"/>
    </source>
</evidence>
<comment type="cofactor">
    <cofactor evidence="2">
        <name>Mg(2+)</name>
        <dbReference type="ChEBI" id="CHEBI:18420"/>
    </cofactor>
</comment>
<dbReference type="InterPro" id="IPR036691">
    <property type="entry name" value="Endo/exonu/phosph_ase_sf"/>
</dbReference>
<dbReference type="EMBL" id="JBDODL010001154">
    <property type="protein sequence ID" value="MES1921208.1"/>
    <property type="molecule type" value="Genomic_DNA"/>
</dbReference>
<dbReference type="InterPro" id="IPR051547">
    <property type="entry name" value="TDP2-like"/>
</dbReference>
<accession>A0ABV2ANF7</accession>
<evidence type="ECO:0000256" key="1">
    <source>
        <dbReference type="ARBA" id="ARBA00001936"/>
    </source>
</evidence>
<keyword evidence="7" id="KW-0378">Hydrolase</keyword>
<dbReference type="Gene3D" id="3.60.10.10">
    <property type="entry name" value="Endonuclease/exonuclease/phosphatase"/>
    <property type="match status" value="1"/>
</dbReference>
<keyword evidence="4" id="KW-0540">Nuclease</keyword>
<keyword evidence="8" id="KW-0460">Magnesium</keyword>
<evidence type="ECO:0000313" key="12">
    <source>
        <dbReference type="Proteomes" id="UP001439008"/>
    </source>
</evidence>
<dbReference type="PANTHER" id="PTHR15822:SF4">
    <property type="entry name" value="TYROSYL-DNA PHOSPHODIESTERASE 2"/>
    <property type="match status" value="1"/>
</dbReference>
<evidence type="ECO:0000256" key="9">
    <source>
        <dbReference type="ARBA" id="ARBA00023204"/>
    </source>
</evidence>
<comment type="caution">
    <text evidence="11">The sequence shown here is derived from an EMBL/GenBank/DDBJ whole genome shotgun (WGS) entry which is preliminary data.</text>
</comment>
<organism evidence="11 12">
    <name type="scientific">Bonamia ostreae</name>
    <dbReference type="NCBI Taxonomy" id="126728"/>
    <lineage>
        <taxon>Eukaryota</taxon>
        <taxon>Sar</taxon>
        <taxon>Rhizaria</taxon>
        <taxon>Endomyxa</taxon>
        <taxon>Ascetosporea</taxon>
        <taxon>Haplosporida</taxon>
        <taxon>Bonamia</taxon>
    </lineage>
</organism>
<dbReference type="Proteomes" id="UP001439008">
    <property type="component" value="Unassembled WGS sequence"/>
</dbReference>
<evidence type="ECO:0000256" key="2">
    <source>
        <dbReference type="ARBA" id="ARBA00001946"/>
    </source>
</evidence>
<evidence type="ECO:0000256" key="4">
    <source>
        <dbReference type="ARBA" id="ARBA00022722"/>
    </source>
</evidence>
<sequence>MARFANSTKNGSIVGQSPIKTKVNLKKFQKTEKGFTYDGIKNKTATSKFRSRLDRIFANFSEKRIDSISLIGEKPIKNKFFERRKVKTQLFASDHFGIVCELKMRID</sequence>
<evidence type="ECO:0000256" key="7">
    <source>
        <dbReference type="ARBA" id="ARBA00022801"/>
    </source>
</evidence>
<dbReference type="SUPFAM" id="SSF56219">
    <property type="entry name" value="DNase I-like"/>
    <property type="match status" value="1"/>
</dbReference>
<keyword evidence="9" id="KW-0234">DNA repair</keyword>
<proteinExistence type="predicted"/>